<reference evidence="2" key="1">
    <citation type="submission" date="2016-10" db="EMBL/GenBank/DDBJ databases">
        <authorList>
            <person name="Varghese N."/>
            <person name="Submissions S."/>
        </authorList>
    </citation>
    <scope>NUCLEOTIDE SEQUENCE [LARGE SCALE GENOMIC DNA]</scope>
    <source>
        <strain evidence="2">Gh-67</strain>
    </source>
</reference>
<dbReference type="Proteomes" id="UP000199705">
    <property type="component" value="Unassembled WGS sequence"/>
</dbReference>
<accession>A0A1G8EX08</accession>
<dbReference type="STRING" id="551996.SAMN05192573_11279"/>
<protein>
    <submittedName>
        <fullName evidence="1">Uncharacterized protein</fullName>
    </submittedName>
</protein>
<sequence>MDKSMETQILTDESGEPTRVVMDYQTYVEMYRQLNLPLPPAKTVQARNPLDWYTRTESANSILNGLVALASREKMKESEKANPDQQRIEELLALRKEAIEAVNNNDNFSSLERMDQVIEKYGPILLAEKKKIPI</sequence>
<organism evidence="1 2">
    <name type="scientific">Mucilaginibacter gossypii</name>
    <dbReference type="NCBI Taxonomy" id="551996"/>
    <lineage>
        <taxon>Bacteria</taxon>
        <taxon>Pseudomonadati</taxon>
        <taxon>Bacteroidota</taxon>
        <taxon>Sphingobacteriia</taxon>
        <taxon>Sphingobacteriales</taxon>
        <taxon>Sphingobacteriaceae</taxon>
        <taxon>Mucilaginibacter</taxon>
    </lineage>
</organism>
<dbReference type="EMBL" id="FNCG01000012">
    <property type="protein sequence ID" value="SDH74452.1"/>
    <property type="molecule type" value="Genomic_DNA"/>
</dbReference>
<evidence type="ECO:0000313" key="1">
    <source>
        <dbReference type="EMBL" id="SDH74452.1"/>
    </source>
</evidence>
<proteinExistence type="predicted"/>
<dbReference type="AlphaFoldDB" id="A0A1G8EX08"/>
<keyword evidence="2" id="KW-1185">Reference proteome</keyword>
<evidence type="ECO:0000313" key="2">
    <source>
        <dbReference type="Proteomes" id="UP000199705"/>
    </source>
</evidence>
<name>A0A1G8EX08_9SPHI</name>
<gene>
    <name evidence="1" type="ORF">SAMN05192573_11279</name>
</gene>